<comment type="caution">
    <text evidence="1">The sequence shown here is derived from an EMBL/GenBank/DDBJ whole genome shotgun (WGS) entry which is preliminary data.</text>
</comment>
<name>A0A916IPF6_9BURK</name>
<gene>
    <name evidence="1" type="ORF">LMG31506_00216</name>
</gene>
<dbReference type="RefSeq" id="WP_211945235.1">
    <property type="nucleotide sequence ID" value="NZ_CAJPUY010000001.1"/>
</dbReference>
<dbReference type="Proteomes" id="UP000672934">
    <property type="component" value="Unassembled WGS sequence"/>
</dbReference>
<evidence type="ECO:0000313" key="2">
    <source>
        <dbReference type="Proteomes" id="UP000672934"/>
    </source>
</evidence>
<keyword evidence="2" id="KW-1185">Reference proteome</keyword>
<protein>
    <submittedName>
        <fullName evidence="1">Uncharacterized protein</fullName>
    </submittedName>
</protein>
<organism evidence="1 2">
    <name type="scientific">Cupriavidus yeoncheonensis</name>
    <dbReference type="NCBI Taxonomy" id="1462994"/>
    <lineage>
        <taxon>Bacteria</taxon>
        <taxon>Pseudomonadati</taxon>
        <taxon>Pseudomonadota</taxon>
        <taxon>Betaproteobacteria</taxon>
        <taxon>Burkholderiales</taxon>
        <taxon>Burkholderiaceae</taxon>
        <taxon>Cupriavidus</taxon>
    </lineage>
</organism>
<dbReference type="EMBL" id="CAJPUY010000001">
    <property type="protein sequence ID" value="CAG2126875.1"/>
    <property type="molecule type" value="Genomic_DNA"/>
</dbReference>
<proteinExistence type="predicted"/>
<sequence length="58" mass="6387">MKADRNRAIHQMLVIDGKSLAVAAAAYGISRMRCQQIACAVAKTRTLTEARNKQREVA</sequence>
<reference evidence="1" key="1">
    <citation type="submission" date="2021-03" db="EMBL/GenBank/DDBJ databases">
        <authorList>
            <person name="Peeters C."/>
        </authorList>
    </citation>
    <scope>NUCLEOTIDE SEQUENCE</scope>
    <source>
        <strain evidence="1">LMG 31506</strain>
    </source>
</reference>
<evidence type="ECO:0000313" key="1">
    <source>
        <dbReference type="EMBL" id="CAG2126875.1"/>
    </source>
</evidence>
<accession>A0A916IPF6</accession>
<dbReference type="AlphaFoldDB" id="A0A916IPF6"/>